<organism evidence="2 3">
    <name type="scientific">Cajanus cajan</name>
    <name type="common">Pigeon pea</name>
    <name type="synonym">Cajanus indicus</name>
    <dbReference type="NCBI Taxonomy" id="3821"/>
    <lineage>
        <taxon>Eukaryota</taxon>
        <taxon>Viridiplantae</taxon>
        <taxon>Streptophyta</taxon>
        <taxon>Embryophyta</taxon>
        <taxon>Tracheophyta</taxon>
        <taxon>Spermatophyta</taxon>
        <taxon>Magnoliopsida</taxon>
        <taxon>eudicotyledons</taxon>
        <taxon>Gunneridae</taxon>
        <taxon>Pentapetalae</taxon>
        <taxon>rosids</taxon>
        <taxon>fabids</taxon>
        <taxon>Fabales</taxon>
        <taxon>Fabaceae</taxon>
        <taxon>Papilionoideae</taxon>
        <taxon>50 kb inversion clade</taxon>
        <taxon>NPAAA clade</taxon>
        <taxon>indigoferoid/millettioid clade</taxon>
        <taxon>Phaseoleae</taxon>
        <taxon>Cajanus</taxon>
    </lineage>
</organism>
<evidence type="ECO:0000256" key="1">
    <source>
        <dbReference type="SAM" id="Phobius"/>
    </source>
</evidence>
<dbReference type="PANTHER" id="PTHR46249:SF29">
    <property type="entry name" value="VIRAL MOVEMENT PROTEIN"/>
    <property type="match status" value="1"/>
</dbReference>
<name>A0A151SZX6_CAJCA</name>
<dbReference type="Pfam" id="PF01107">
    <property type="entry name" value="MP"/>
    <property type="match status" value="1"/>
</dbReference>
<protein>
    <submittedName>
        <fullName evidence="2">Polyprotein</fullName>
    </submittedName>
</protein>
<dbReference type="PANTHER" id="PTHR46249">
    <property type="entry name" value="CCHC-TYPE DOMAIN-CONTAINING PROTEIN-RELATED"/>
    <property type="match status" value="1"/>
</dbReference>
<sequence length="288" mass="33889">MCLRDTRHNDFHDSLIGTVETSLGHGPVYFNCFPNKTVSLLDRNVLDSLFLNIRLHGLNMKEGSIPAALLYRIQYKVMNTCNSRVLLKTNDRETTLFVTDMTKANVAVPKLIKWDEVELPTAWKLERATPTLPRKAPEFQEIRQSEAGKVEIIFDRRNSFSSRTEATRSEYKTLNVFRSQIFIHILGFEWCSKYRVIFVIPNLRELILGFGRKFRLDLLSVFEMPNNICGILSYKVISKRIIYIFLNDISMKPIKKWYIKFDMVQEIIINLLNLYSFWTLVIFYIYIY</sequence>
<dbReference type="InterPro" id="IPR028919">
    <property type="entry name" value="Viral_movement"/>
</dbReference>
<proteinExistence type="predicted"/>
<keyword evidence="1" id="KW-0812">Transmembrane</keyword>
<evidence type="ECO:0000313" key="2">
    <source>
        <dbReference type="EMBL" id="KYP60356.1"/>
    </source>
</evidence>
<accession>A0A151SZX6</accession>
<gene>
    <name evidence="2" type="ORF">KK1_022758</name>
</gene>
<keyword evidence="1" id="KW-0472">Membrane</keyword>
<dbReference type="Gramene" id="C.cajan_22104.t">
    <property type="protein sequence ID" value="C.cajan_22104.t.cds1"/>
    <property type="gene ID" value="C.cajan_22104"/>
</dbReference>
<feature type="transmembrane region" description="Helical" evidence="1">
    <location>
        <begin position="267"/>
        <end position="287"/>
    </location>
</feature>
<dbReference type="EMBL" id="CM003611">
    <property type="protein sequence ID" value="KYP60356.1"/>
    <property type="molecule type" value="Genomic_DNA"/>
</dbReference>
<reference evidence="2 3" key="1">
    <citation type="journal article" date="2012" name="Nat. Biotechnol.">
        <title>Draft genome sequence of pigeonpea (Cajanus cajan), an orphan legume crop of resource-poor farmers.</title>
        <authorList>
            <person name="Varshney R.K."/>
            <person name="Chen W."/>
            <person name="Li Y."/>
            <person name="Bharti A.K."/>
            <person name="Saxena R.K."/>
            <person name="Schlueter J.A."/>
            <person name="Donoghue M.T."/>
            <person name="Azam S."/>
            <person name="Fan G."/>
            <person name="Whaley A.M."/>
            <person name="Farmer A.D."/>
            <person name="Sheridan J."/>
            <person name="Iwata A."/>
            <person name="Tuteja R."/>
            <person name="Penmetsa R.V."/>
            <person name="Wu W."/>
            <person name="Upadhyaya H.D."/>
            <person name="Yang S.P."/>
            <person name="Shah T."/>
            <person name="Saxena K.B."/>
            <person name="Michael T."/>
            <person name="McCombie W.R."/>
            <person name="Yang B."/>
            <person name="Zhang G."/>
            <person name="Yang H."/>
            <person name="Wang J."/>
            <person name="Spillane C."/>
            <person name="Cook D.R."/>
            <person name="May G.D."/>
            <person name="Xu X."/>
            <person name="Jackson S.A."/>
        </authorList>
    </citation>
    <scope>NUCLEOTIDE SEQUENCE [LARGE SCALE GENOMIC DNA]</scope>
    <source>
        <strain evidence="3">cv. Asha</strain>
    </source>
</reference>
<evidence type="ECO:0000313" key="3">
    <source>
        <dbReference type="Proteomes" id="UP000075243"/>
    </source>
</evidence>
<keyword evidence="3" id="KW-1185">Reference proteome</keyword>
<keyword evidence="1" id="KW-1133">Transmembrane helix</keyword>
<dbReference type="Proteomes" id="UP000075243">
    <property type="component" value="Chromosome 9"/>
</dbReference>
<dbReference type="AlphaFoldDB" id="A0A151SZX6"/>